<gene>
    <name evidence="2" type="ORF">MR241_08800</name>
</gene>
<evidence type="ECO:0000313" key="3">
    <source>
        <dbReference type="Proteomes" id="UP001139365"/>
    </source>
</evidence>
<keyword evidence="1" id="KW-0812">Transmembrane</keyword>
<feature type="transmembrane region" description="Helical" evidence="1">
    <location>
        <begin position="135"/>
        <end position="157"/>
    </location>
</feature>
<evidence type="ECO:0000313" key="2">
    <source>
        <dbReference type="EMBL" id="MCI5756372.1"/>
    </source>
</evidence>
<evidence type="ECO:0000256" key="1">
    <source>
        <dbReference type="SAM" id="Phobius"/>
    </source>
</evidence>
<keyword evidence="1" id="KW-1133">Transmembrane helix</keyword>
<protein>
    <submittedName>
        <fullName evidence="2">Uncharacterized protein</fullName>
    </submittedName>
</protein>
<comment type="caution">
    <text evidence="2">The sequence shown here is derived from an EMBL/GenBank/DDBJ whole genome shotgun (WGS) entry which is preliminary data.</text>
</comment>
<keyword evidence="1" id="KW-0472">Membrane</keyword>
<name>A0AAE3FI22_9BACT</name>
<feature type="transmembrane region" description="Helical" evidence="1">
    <location>
        <begin position="110"/>
        <end position="128"/>
    </location>
</feature>
<reference evidence="2 3" key="1">
    <citation type="submission" date="2022-03" db="EMBL/GenBank/DDBJ databases">
        <title>Metagenome-assembled genomes from swine fecal metagenomes.</title>
        <authorList>
            <person name="Holman D.B."/>
            <person name="Kommadath A."/>
        </authorList>
    </citation>
    <scope>NUCLEOTIDE SEQUENCE [LARGE SCALE GENOMIC DNA]</scope>
    <source>
        <strain evidence="2">SUG147</strain>
    </source>
</reference>
<sequence length="307" mass="32726">MQYFTEQRFRKRAAVITLISCTALQVIAAVMNYVYEYAVRGNSAFGIWGNVISTAAGFIGGAAVFSGYAAVVYFVFLYGLAGGGEWTVALIAGVALNSFLISFIGSVTYGIVTAPVAAAVVMTVFLIWTKGCRGIQTIIFASCLIPYIGATAILFATTVVSAESLTVNLIYAFINLGTDFIVLTVIARLANLIRTRAIRKGGGNTDISIGGNILPHGNPVLKTLLVADVLYFAVSAAGKLVDTIAMLREYGAPVNRNEWFTLLSPYLTLVVWLVAGYAVMVFVATRFEKAFMLSQDEGNAAASAGRK</sequence>
<proteinExistence type="predicted"/>
<dbReference type="EMBL" id="JALEMU010000143">
    <property type="protein sequence ID" value="MCI5756372.1"/>
    <property type="molecule type" value="Genomic_DNA"/>
</dbReference>
<dbReference type="Proteomes" id="UP001139365">
    <property type="component" value="Unassembled WGS sequence"/>
</dbReference>
<dbReference type="AlphaFoldDB" id="A0AAE3FI22"/>
<feature type="transmembrane region" description="Helical" evidence="1">
    <location>
        <begin position="55"/>
        <end position="79"/>
    </location>
</feature>
<organism evidence="2 3">
    <name type="scientific">Candidatus Colimorpha enterica</name>
    <dbReference type="NCBI Taxonomy" id="3083063"/>
    <lineage>
        <taxon>Bacteria</taxon>
        <taxon>Pseudomonadati</taxon>
        <taxon>Bacteroidota</taxon>
        <taxon>Bacteroidia</taxon>
        <taxon>Bacteroidales</taxon>
        <taxon>Candidatus Colimorpha</taxon>
    </lineage>
</organism>
<accession>A0AAE3FI22</accession>
<feature type="transmembrane region" description="Helical" evidence="1">
    <location>
        <begin position="12"/>
        <end position="35"/>
    </location>
</feature>
<feature type="transmembrane region" description="Helical" evidence="1">
    <location>
        <begin position="259"/>
        <end position="284"/>
    </location>
</feature>
<feature type="transmembrane region" description="Helical" evidence="1">
    <location>
        <begin position="169"/>
        <end position="190"/>
    </location>
</feature>